<dbReference type="Proteomes" id="UP000799755">
    <property type="component" value="Unassembled WGS sequence"/>
</dbReference>
<proteinExistence type="predicted"/>
<keyword evidence="2" id="KW-1185">Reference proteome</keyword>
<comment type="caution">
    <text evidence="1">The sequence shown here is derived from an EMBL/GenBank/DDBJ whole genome shotgun (WGS) entry which is preliminary data.</text>
</comment>
<gene>
    <name evidence="1" type="ORF">BDR25DRAFT_327349</name>
</gene>
<sequence>MGLMDRAVGGHKHHHIQLHDLRNELVSKLAPFSGLILTIILVIFFLIRYYLFETLLLPYFYPRTFALLNERNRRGFVNHHLAGAAKILLFIWTAYPFCAVAFGSATFNTPLHKGSFVTMGDAMLVASHIFVAMYLVELLYRSQLSIVAVFHHVGACVIAESAVAISLNSVREKDATIEFVLCFFWGAFDVIAEFWPHVTIILYRIYPTSHFFLSKIFRAAFFSTLCGTIIETIVVMWLFGSLWERWTIPFKVVTPMLHVVFSAAQVWGSWNFWKMWQREKKTLLGEGEKTEVIEKEEGRAAVTTSSSL</sequence>
<accession>A0ACB6QMZ7</accession>
<evidence type="ECO:0000313" key="1">
    <source>
        <dbReference type="EMBL" id="KAF2467497.1"/>
    </source>
</evidence>
<evidence type="ECO:0000313" key="2">
    <source>
        <dbReference type="Proteomes" id="UP000799755"/>
    </source>
</evidence>
<dbReference type="EMBL" id="MU003520">
    <property type="protein sequence ID" value="KAF2467497.1"/>
    <property type="molecule type" value="Genomic_DNA"/>
</dbReference>
<name>A0ACB6QMZ7_9PLEO</name>
<protein>
    <submittedName>
        <fullName evidence="1">Uncharacterized protein</fullName>
    </submittedName>
</protein>
<organism evidence="1 2">
    <name type="scientific">Lindgomyces ingoldianus</name>
    <dbReference type="NCBI Taxonomy" id="673940"/>
    <lineage>
        <taxon>Eukaryota</taxon>
        <taxon>Fungi</taxon>
        <taxon>Dikarya</taxon>
        <taxon>Ascomycota</taxon>
        <taxon>Pezizomycotina</taxon>
        <taxon>Dothideomycetes</taxon>
        <taxon>Pleosporomycetidae</taxon>
        <taxon>Pleosporales</taxon>
        <taxon>Lindgomycetaceae</taxon>
        <taxon>Lindgomyces</taxon>
    </lineage>
</organism>
<reference evidence="1" key="1">
    <citation type="journal article" date="2020" name="Stud. Mycol.">
        <title>101 Dothideomycetes genomes: a test case for predicting lifestyles and emergence of pathogens.</title>
        <authorList>
            <person name="Haridas S."/>
            <person name="Albert R."/>
            <person name="Binder M."/>
            <person name="Bloem J."/>
            <person name="Labutti K."/>
            <person name="Salamov A."/>
            <person name="Andreopoulos B."/>
            <person name="Baker S."/>
            <person name="Barry K."/>
            <person name="Bills G."/>
            <person name="Bluhm B."/>
            <person name="Cannon C."/>
            <person name="Castanera R."/>
            <person name="Culley D."/>
            <person name="Daum C."/>
            <person name="Ezra D."/>
            <person name="Gonzalez J."/>
            <person name="Henrissat B."/>
            <person name="Kuo A."/>
            <person name="Liang C."/>
            <person name="Lipzen A."/>
            <person name="Lutzoni F."/>
            <person name="Magnuson J."/>
            <person name="Mondo S."/>
            <person name="Nolan M."/>
            <person name="Ohm R."/>
            <person name="Pangilinan J."/>
            <person name="Park H.-J."/>
            <person name="Ramirez L."/>
            <person name="Alfaro M."/>
            <person name="Sun H."/>
            <person name="Tritt A."/>
            <person name="Yoshinaga Y."/>
            <person name="Zwiers L.-H."/>
            <person name="Turgeon B."/>
            <person name="Goodwin S."/>
            <person name="Spatafora J."/>
            <person name="Crous P."/>
            <person name="Grigoriev I."/>
        </authorList>
    </citation>
    <scope>NUCLEOTIDE SEQUENCE</scope>
    <source>
        <strain evidence="1">ATCC 200398</strain>
    </source>
</reference>